<dbReference type="Proteomes" id="UP001158576">
    <property type="component" value="Chromosome 1"/>
</dbReference>
<evidence type="ECO:0000256" key="1">
    <source>
        <dbReference type="ARBA" id="ARBA00023157"/>
    </source>
</evidence>
<comment type="caution">
    <text evidence="2">Lacks conserved residue(s) required for the propagation of feature annotation.</text>
</comment>
<evidence type="ECO:0000259" key="3">
    <source>
        <dbReference type="PROSITE" id="PS50923"/>
    </source>
</evidence>
<evidence type="ECO:0000256" key="2">
    <source>
        <dbReference type="PROSITE-ProRule" id="PRU00302"/>
    </source>
</evidence>
<keyword evidence="2" id="KW-0768">Sushi</keyword>
<dbReference type="SUPFAM" id="SSF57535">
    <property type="entry name" value="Complement control module/SCR domain"/>
    <property type="match status" value="1"/>
</dbReference>
<keyword evidence="1" id="KW-1015">Disulfide bond</keyword>
<evidence type="ECO:0000313" key="4">
    <source>
        <dbReference type="EMBL" id="CAG5105613.1"/>
    </source>
</evidence>
<feature type="domain" description="Sushi" evidence="3">
    <location>
        <begin position="48"/>
        <end position="101"/>
    </location>
</feature>
<dbReference type="InterPro" id="IPR035976">
    <property type="entry name" value="Sushi/SCR/CCP_sf"/>
</dbReference>
<organism evidence="4 5">
    <name type="scientific">Oikopleura dioica</name>
    <name type="common">Tunicate</name>
    <dbReference type="NCBI Taxonomy" id="34765"/>
    <lineage>
        <taxon>Eukaryota</taxon>
        <taxon>Metazoa</taxon>
        <taxon>Chordata</taxon>
        <taxon>Tunicata</taxon>
        <taxon>Appendicularia</taxon>
        <taxon>Copelata</taxon>
        <taxon>Oikopleuridae</taxon>
        <taxon>Oikopleura</taxon>
    </lineage>
</organism>
<proteinExistence type="predicted"/>
<sequence>MKLTSALFLASATAQEPGKYKDLRQTVRNSVSESNRVAGSSDDSRAALECTIPEVSGNVDGYYCNSKRCTLMCKPGSIPDGRARNRCINGEWEDAFPNCITCEGSVDAEPAVADNNLGFVCSVDDPTDDRRCAMTCSNGGDIFPATATNNIDLVCNCHKRKGCEWREDGSKKAADLSSYSCSTPTVTIPEGCPADKAPECTQLTRNKISFQNSWTCRNCFRIRASYSLSDLDWSDLDFLVIRFDVRVSWLSWGHPVDDAISLDNDDGFLWKVTFKKNANFQSGMMFDANLRTFNNAVNVNANWVIEDIQSCPCSNTDYGN</sequence>
<dbReference type="EMBL" id="OU015566">
    <property type="protein sequence ID" value="CAG5105613.1"/>
    <property type="molecule type" value="Genomic_DNA"/>
</dbReference>
<gene>
    <name evidence="4" type="ORF">OKIOD_LOCUS11053</name>
</gene>
<reference evidence="4 5" key="1">
    <citation type="submission" date="2021-04" db="EMBL/GenBank/DDBJ databases">
        <authorList>
            <person name="Bliznina A."/>
        </authorList>
    </citation>
    <scope>NUCLEOTIDE SEQUENCE [LARGE SCALE GENOMIC DNA]</scope>
</reference>
<accession>A0ABN7SX05</accession>
<dbReference type="PROSITE" id="PS50923">
    <property type="entry name" value="SUSHI"/>
    <property type="match status" value="1"/>
</dbReference>
<evidence type="ECO:0000313" key="5">
    <source>
        <dbReference type="Proteomes" id="UP001158576"/>
    </source>
</evidence>
<name>A0ABN7SX05_OIKDI</name>
<keyword evidence="5" id="KW-1185">Reference proteome</keyword>
<dbReference type="InterPro" id="IPR000436">
    <property type="entry name" value="Sushi_SCR_CCP_dom"/>
</dbReference>
<protein>
    <submittedName>
        <fullName evidence="4">Oidioi.mRNA.OKI2018_I69.chr1.g2288.t1.cds</fullName>
    </submittedName>
</protein>